<dbReference type="AlphaFoldDB" id="A0A8H3QWD6"/>
<dbReference type="Proteomes" id="UP000615446">
    <property type="component" value="Unassembled WGS sequence"/>
</dbReference>
<name>A0A8H3QWD6_9GLOM</name>
<sequence length="76" mass="8698">MWGICECVEFLVFPRGITWSDPFLMYINEALTKHINIFITKLTESKAEVNNILDIKDILKNPPTINISAQQIICST</sequence>
<evidence type="ECO:0000313" key="1">
    <source>
        <dbReference type="EMBL" id="GES93922.1"/>
    </source>
</evidence>
<accession>A0A8H3QWD6</accession>
<dbReference type="EMBL" id="BLAL01000229">
    <property type="protein sequence ID" value="GES93922.1"/>
    <property type="molecule type" value="Genomic_DNA"/>
</dbReference>
<evidence type="ECO:0000313" key="2">
    <source>
        <dbReference type="Proteomes" id="UP000615446"/>
    </source>
</evidence>
<organism evidence="1 2">
    <name type="scientific">Rhizophagus clarus</name>
    <dbReference type="NCBI Taxonomy" id="94130"/>
    <lineage>
        <taxon>Eukaryota</taxon>
        <taxon>Fungi</taxon>
        <taxon>Fungi incertae sedis</taxon>
        <taxon>Mucoromycota</taxon>
        <taxon>Glomeromycotina</taxon>
        <taxon>Glomeromycetes</taxon>
        <taxon>Glomerales</taxon>
        <taxon>Glomeraceae</taxon>
        <taxon>Rhizophagus</taxon>
    </lineage>
</organism>
<comment type="caution">
    <text evidence="1">The sequence shown here is derived from an EMBL/GenBank/DDBJ whole genome shotgun (WGS) entry which is preliminary data.</text>
</comment>
<gene>
    <name evidence="1" type="ORF">RCL2_002066600</name>
</gene>
<proteinExistence type="predicted"/>
<protein>
    <submittedName>
        <fullName evidence="1">Uncharacterized protein</fullName>
    </submittedName>
</protein>
<reference evidence="1" key="1">
    <citation type="submission" date="2019-10" db="EMBL/GenBank/DDBJ databases">
        <title>Conservation and host-specific expression of non-tandemly repeated heterogenous ribosome RNA gene in arbuscular mycorrhizal fungi.</title>
        <authorList>
            <person name="Maeda T."/>
            <person name="Kobayashi Y."/>
            <person name="Nakagawa T."/>
            <person name="Ezawa T."/>
            <person name="Yamaguchi K."/>
            <person name="Bino T."/>
            <person name="Nishimoto Y."/>
            <person name="Shigenobu S."/>
            <person name="Kawaguchi M."/>
        </authorList>
    </citation>
    <scope>NUCLEOTIDE SEQUENCE</scope>
    <source>
        <strain evidence="1">HR1</strain>
    </source>
</reference>